<dbReference type="Proteomes" id="UP000007809">
    <property type="component" value="Chromosome"/>
</dbReference>
<name>F4D1A0_PSEUX</name>
<reference evidence="1 2" key="1">
    <citation type="journal article" date="2011" name="J. Bacteriol.">
        <title>Genome sequence of the 1,4-dioxane-degrading Pseudonocardia dioxanivorans strain CB1190.</title>
        <authorList>
            <person name="Sales C.M."/>
            <person name="Mahendra S."/>
            <person name="Grostern A."/>
            <person name="Parales R.E."/>
            <person name="Goodwin L.A."/>
            <person name="Woyke T."/>
            <person name="Nolan M."/>
            <person name="Lapidus A."/>
            <person name="Chertkov O."/>
            <person name="Ovchinnikova G."/>
            <person name="Sczyrba A."/>
            <person name="Alvarez-Cohen L."/>
        </authorList>
    </citation>
    <scope>NUCLEOTIDE SEQUENCE [LARGE SCALE GENOMIC DNA]</scope>
    <source>
        <strain evidence="2">ATCC 55486 / DSM 44775 / JCM 13855 / CB1190</strain>
    </source>
</reference>
<keyword evidence="2" id="KW-1185">Reference proteome</keyword>
<protein>
    <submittedName>
        <fullName evidence="1">Uncharacterized protein</fullName>
    </submittedName>
</protein>
<dbReference type="STRING" id="675635.Psed_5761"/>
<dbReference type="OrthoDB" id="9429616at2"/>
<dbReference type="KEGG" id="pdx:Psed_5761"/>
<dbReference type="AlphaFoldDB" id="F4D1A0"/>
<accession>F4D1A0</accession>
<dbReference type="RefSeq" id="WP_013677787.1">
    <property type="nucleotide sequence ID" value="NC_015312.1"/>
</dbReference>
<dbReference type="EMBL" id="CP002593">
    <property type="protein sequence ID" value="AEA27888.1"/>
    <property type="molecule type" value="Genomic_DNA"/>
</dbReference>
<gene>
    <name evidence="1" type="ordered locus">Psed_5761</name>
</gene>
<evidence type="ECO:0000313" key="2">
    <source>
        <dbReference type="Proteomes" id="UP000007809"/>
    </source>
</evidence>
<dbReference type="HOGENOM" id="CLU_2371314_0_0_11"/>
<evidence type="ECO:0000313" key="1">
    <source>
        <dbReference type="EMBL" id="AEA27888.1"/>
    </source>
</evidence>
<organism evidence="1 2">
    <name type="scientific">Pseudonocardia dioxanivorans (strain ATCC 55486 / DSM 44775 / JCM 13855 / CB1190)</name>
    <dbReference type="NCBI Taxonomy" id="675635"/>
    <lineage>
        <taxon>Bacteria</taxon>
        <taxon>Bacillati</taxon>
        <taxon>Actinomycetota</taxon>
        <taxon>Actinomycetes</taxon>
        <taxon>Pseudonocardiales</taxon>
        <taxon>Pseudonocardiaceae</taxon>
        <taxon>Pseudonocardia</taxon>
    </lineage>
</organism>
<proteinExistence type="predicted"/>
<sequence>MSTNDTDRYEAAAHAMQTGVLAEMHREGVPAEHLDDRTSTGRKHLRVGVNSALVGQAAIASLLIAKGIFTIEEYTAALADEMEKEQRLYEDQLGVKLR</sequence>